<sequence>MITEPTPHGSVRRTMAAFAAVAFATLATSVSPLTTGTAHAETPAMTGLSLSPRLPQGDGLAPSLDLAKDSPDYGTEMVINKSPIANWSILPNRDGSFLIRNDKTQKCVDFNTDNGHLVEPRYCDQKNTKQNWYLQPSGGGDGYYLIRNVNTDQCMDVFGGSSNNGTTVGIHGCNGDSNQEWIIGPTPSPDYTGPTLSDLATAYALKQCSNSVGAVKSCDYEVTGDSVASVGNLKRVSSNVWNNSTDPGDRTITWTQTTSQTNTVGTSLTVTSEVGVNVEIVTAKVSTALSARYEHSWTQTDAVSDANKISVKPGNYSWAMRGQLMKTVTGKWTFTNDLGDTWSGDGTATVPAKDGTDSLSSNLVLCTSDSPAQECVNNR</sequence>
<proteinExistence type="predicted"/>
<evidence type="ECO:0000313" key="4">
    <source>
        <dbReference type="Proteomes" id="UP000048965"/>
    </source>
</evidence>
<dbReference type="SUPFAM" id="SSF50370">
    <property type="entry name" value="Ricin B-like lectins"/>
    <property type="match status" value="1"/>
</dbReference>
<evidence type="ECO:0000259" key="2">
    <source>
        <dbReference type="Pfam" id="PF14200"/>
    </source>
</evidence>
<dbReference type="CDD" id="cd00161">
    <property type="entry name" value="beta-trefoil_Ricin-like"/>
    <property type="match status" value="1"/>
</dbReference>
<feature type="domain" description="Ricin B lectin" evidence="2">
    <location>
        <begin position="86"/>
        <end position="169"/>
    </location>
</feature>
<dbReference type="Gene3D" id="2.80.10.50">
    <property type="match status" value="1"/>
</dbReference>
<feature type="chain" id="PRO_5006068677" description="Ricin B lectin domain-containing protein" evidence="1">
    <location>
        <begin position="41"/>
        <end position="379"/>
    </location>
</feature>
<dbReference type="PROSITE" id="PS50231">
    <property type="entry name" value="RICIN_B_LECTIN"/>
    <property type="match status" value="1"/>
</dbReference>
<dbReference type="Pfam" id="PF14200">
    <property type="entry name" value="RicinB_lectin_2"/>
    <property type="match status" value="1"/>
</dbReference>
<evidence type="ECO:0000256" key="1">
    <source>
        <dbReference type="SAM" id="SignalP"/>
    </source>
</evidence>
<name>A0A0P4RDB2_9ACTN</name>
<feature type="signal peptide" evidence="1">
    <location>
        <begin position="1"/>
        <end position="40"/>
    </location>
</feature>
<dbReference type="AlphaFoldDB" id="A0A0P4RDB2"/>
<dbReference type="EMBL" id="BBNO01000008">
    <property type="protein sequence ID" value="GAO11132.1"/>
    <property type="molecule type" value="Genomic_DNA"/>
</dbReference>
<protein>
    <recommendedName>
        <fullName evidence="2">Ricin B lectin domain-containing protein</fullName>
    </recommendedName>
</protein>
<gene>
    <name evidence="3" type="ORF">TPA0598_08_00430</name>
</gene>
<reference evidence="4" key="1">
    <citation type="submission" date="2014-09" db="EMBL/GenBank/DDBJ databases">
        <title>Whole genome shotgun sequence of Streptomyces sp. NBRC 110027.</title>
        <authorList>
            <person name="Komaki H."/>
            <person name="Ichikawa N."/>
            <person name="Katano-Makiyama Y."/>
            <person name="Hosoyama A."/>
            <person name="Hashimoto M."/>
            <person name="Uohara A."/>
            <person name="Kitahashi Y."/>
            <person name="Ohji S."/>
            <person name="Kimura A."/>
            <person name="Yamazoe A."/>
            <person name="Igarashi Y."/>
            <person name="Fujita N."/>
        </authorList>
    </citation>
    <scope>NUCLEOTIDE SEQUENCE [LARGE SCALE GENOMIC DNA]</scope>
    <source>
        <strain evidence="4">NBRC 110027</strain>
    </source>
</reference>
<keyword evidence="1" id="KW-0732">Signal</keyword>
<dbReference type="InterPro" id="IPR035992">
    <property type="entry name" value="Ricin_B-like_lectins"/>
</dbReference>
<evidence type="ECO:0000313" key="3">
    <source>
        <dbReference type="EMBL" id="GAO11132.1"/>
    </source>
</evidence>
<dbReference type="SUPFAM" id="SSF56973">
    <property type="entry name" value="Aerolisin/ETX pore-forming domain"/>
    <property type="match status" value="1"/>
</dbReference>
<organism evidence="3 4">
    <name type="scientific">Streptomyces lydicamycinicus</name>
    <dbReference type="NCBI Taxonomy" id="1546107"/>
    <lineage>
        <taxon>Bacteria</taxon>
        <taxon>Bacillati</taxon>
        <taxon>Actinomycetota</taxon>
        <taxon>Actinomycetes</taxon>
        <taxon>Kitasatosporales</taxon>
        <taxon>Streptomycetaceae</taxon>
        <taxon>Streptomyces</taxon>
    </lineage>
</organism>
<dbReference type="Gene3D" id="2.170.15.10">
    <property type="entry name" value="Proaerolysin, chain A, domain 3"/>
    <property type="match status" value="1"/>
</dbReference>
<keyword evidence="4" id="KW-1185">Reference proteome</keyword>
<dbReference type="InterPro" id="IPR000772">
    <property type="entry name" value="Ricin_B_lectin"/>
</dbReference>
<dbReference type="Proteomes" id="UP000048965">
    <property type="component" value="Unassembled WGS sequence"/>
</dbReference>
<reference evidence="3 4" key="2">
    <citation type="journal article" date="2015" name="Stand. Genomic Sci.">
        <title>Draft genome sequence of marine-derived Streptomyces sp. TP-A0598, a producer of anti-MRSA antibiotic lydicamycins.</title>
        <authorList>
            <person name="Komaki H."/>
            <person name="Ichikawa N."/>
            <person name="Hosoyama A."/>
            <person name="Fujita N."/>
            <person name="Igarashi Y."/>
        </authorList>
    </citation>
    <scope>NUCLEOTIDE SEQUENCE [LARGE SCALE GENOMIC DNA]</scope>
    <source>
        <strain evidence="3 4">NBRC 110027</strain>
    </source>
</reference>
<comment type="caution">
    <text evidence="3">The sequence shown here is derived from an EMBL/GenBank/DDBJ whole genome shotgun (WGS) entry which is preliminary data.</text>
</comment>
<accession>A0A0P4RDB2</accession>